<evidence type="ECO:0000313" key="3">
    <source>
        <dbReference type="Proteomes" id="UP000030746"/>
    </source>
</evidence>
<dbReference type="KEGG" id="lgi:LOTGIDRAFT_106755"/>
<feature type="non-terminal residue" evidence="2">
    <location>
        <position position="1"/>
    </location>
</feature>
<dbReference type="InterPro" id="IPR000591">
    <property type="entry name" value="DEP_dom"/>
</dbReference>
<dbReference type="EMBL" id="KB202619">
    <property type="protein sequence ID" value="ESO89191.1"/>
    <property type="molecule type" value="Genomic_DNA"/>
</dbReference>
<dbReference type="AlphaFoldDB" id="V4A7B8"/>
<dbReference type="PANTHER" id="PTHR16206">
    <property type="entry name" value="DEP DOMAIN-CONTAINING"/>
    <property type="match status" value="1"/>
</dbReference>
<proteinExistence type="predicted"/>
<evidence type="ECO:0000259" key="1">
    <source>
        <dbReference type="PROSITE" id="PS50186"/>
    </source>
</evidence>
<feature type="domain" description="DEP" evidence="1">
    <location>
        <begin position="15"/>
        <end position="103"/>
    </location>
</feature>
<dbReference type="Proteomes" id="UP000030746">
    <property type="component" value="Unassembled WGS sequence"/>
</dbReference>
<dbReference type="GeneID" id="20230141"/>
<dbReference type="Pfam" id="PF00610">
    <property type="entry name" value="DEP"/>
    <property type="match status" value="1"/>
</dbReference>
<dbReference type="Gene3D" id="1.10.10.10">
    <property type="entry name" value="Winged helix-like DNA-binding domain superfamily/Winged helix DNA-binding domain"/>
    <property type="match status" value="1"/>
</dbReference>
<keyword evidence="3" id="KW-1185">Reference proteome</keyword>
<dbReference type="RefSeq" id="XP_009060229.1">
    <property type="nucleotide sequence ID" value="XM_009061981.1"/>
</dbReference>
<accession>V4A7B8</accession>
<dbReference type="OrthoDB" id="276323at2759"/>
<dbReference type="OMA" id="LMQNVVF"/>
<reference evidence="2 3" key="1">
    <citation type="journal article" date="2013" name="Nature">
        <title>Insights into bilaterian evolution from three spiralian genomes.</title>
        <authorList>
            <person name="Simakov O."/>
            <person name="Marletaz F."/>
            <person name="Cho S.J."/>
            <person name="Edsinger-Gonzales E."/>
            <person name="Havlak P."/>
            <person name="Hellsten U."/>
            <person name="Kuo D.H."/>
            <person name="Larsson T."/>
            <person name="Lv J."/>
            <person name="Arendt D."/>
            <person name="Savage R."/>
            <person name="Osoegawa K."/>
            <person name="de Jong P."/>
            <person name="Grimwood J."/>
            <person name="Chapman J.A."/>
            <person name="Shapiro H."/>
            <person name="Aerts A."/>
            <person name="Otillar R.P."/>
            <person name="Terry A.Y."/>
            <person name="Boore J.L."/>
            <person name="Grigoriev I.V."/>
            <person name="Lindberg D.R."/>
            <person name="Seaver E.C."/>
            <person name="Weisblat D.A."/>
            <person name="Putnam N.H."/>
            <person name="Rokhsar D.S."/>
        </authorList>
    </citation>
    <scope>NUCLEOTIDE SEQUENCE [LARGE SCALE GENOMIC DNA]</scope>
</reference>
<dbReference type="InterPro" id="IPR036390">
    <property type="entry name" value="WH_DNA-bd_sf"/>
</dbReference>
<dbReference type="CTD" id="20230141"/>
<dbReference type="SMART" id="SM00049">
    <property type="entry name" value="DEP"/>
    <property type="match status" value="1"/>
</dbReference>
<dbReference type="PANTHER" id="PTHR16206:SF19">
    <property type="entry name" value="DEP DOMAIN-CONTAINING PROTEIN"/>
    <property type="match status" value="1"/>
</dbReference>
<dbReference type="STRING" id="225164.V4A7B8"/>
<dbReference type="HOGENOM" id="CLU_033776_1_0_1"/>
<dbReference type="GO" id="GO:0035556">
    <property type="term" value="P:intracellular signal transduction"/>
    <property type="evidence" value="ECO:0007669"/>
    <property type="project" value="InterPro"/>
</dbReference>
<evidence type="ECO:0000313" key="2">
    <source>
        <dbReference type="EMBL" id="ESO89191.1"/>
    </source>
</evidence>
<dbReference type="SUPFAM" id="SSF46785">
    <property type="entry name" value="Winged helix' DNA-binding domain"/>
    <property type="match status" value="1"/>
</dbReference>
<name>V4A7B8_LOTGI</name>
<protein>
    <recommendedName>
        <fullName evidence="1">DEP domain-containing protein</fullName>
    </recommendedName>
</protein>
<sequence>PFRATQIWNEVICHLKTRVEVKRRRHKLRQYNNCFTGADAVDVVLHYLLNDRDTFCNDLSREKAVKLCQTLMDKNVFLPASTRESCNKRLFEDSSHKLYKFLEDDKDSLSQDGNESDDISMYEDHDDLGLNWHKIDIKVVLISHILSIHSIEEIWKETALAQLLTLVDVNFVDGPLSDEKPAKRPRYSHIISNTIAKRYNSPYKGSNPCFEDSVLHAGYDCIECLPKGLTLLSDDCLRQSNPQAKNKVFNIIAKHYRDSGECILPERFVDLHLAILNLIVSQRSPLALKALQLDMILLPWTVREELYRLLKFISAVAKDPTLKLDNCESNEAIVLRVFTDVIFKHKVMSPDLGVVFVQFLLDNLIEIFTIPDDIREKVALRIYRLKTGDNLPVVETTFCQRLPKDEYEKQAYEGTQEAIVSIMNTILDDIKLPLKEKKNRLKQFQKFYPLLYQQHFAGLA</sequence>
<dbReference type="InterPro" id="IPR036388">
    <property type="entry name" value="WH-like_DNA-bd_sf"/>
</dbReference>
<organism evidence="2 3">
    <name type="scientific">Lottia gigantea</name>
    <name type="common">Giant owl limpet</name>
    <dbReference type="NCBI Taxonomy" id="225164"/>
    <lineage>
        <taxon>Eukaryota</taxon>
        <taxon>Metazoa</taxon>
        <taxon>Spiralia</taxon>
        <taxon>Lophotrochozoa</taxon>
        <taxon>Mollusca</taxon>
        <taxon>Gastropoda</taxon>
        <taxon>Patellogastropoda</taxon>
        <taxon>Lottioidea</taxon>
        <taxon>Lottiidae</taxon>
        <taxon>Lottia</taxon>
    </lineage>
</organism>
<dbReference type="PROSITE" id="PS50186">
    <property type="entry name" value="DEP"/>
    <property type="match status" value="1"/>
</dbReference>
<gene>
    <name evidence="2" type="ORF">LOTGIDRAFT_106755</name>
</gene>